<feature type="repeat" description="WD" evidence="3">
    <location>
        <begin position="980"/>
        <end position="1014"/>
    </location>
</feature>
<dbReference type="PRINTS" id="PR00320">
    <property type="entry name" value="GPROTEINBRPT"/>
</dbReference>
<feature type="repeat" description="WD" evidence="3">
    <location>
        <begin position="814"/>
        <end position="855"/>
    </location>
</feature>
<dbReference type="SMART" id="SM00320">
    <property type="entry name" value="WD40"/>
    <property type="match status" value="14"/>
</dbReference>
<evidence type="ECO:0000313" key="5">
    <source>
        <dbReference type="EMBL" id="GIH24956.1"/>
    </source>
</evidence>
<feature type="repeat" description="WD" evidence="3">
    <location>
        <begin position="1148"/>
        <end position="1178"/>
    </location>
</feature>
<dbReference type="InterPro" id="IPR020472">
    <property type="entry name" value="WD40_PAC1"/>
</dbReference>
<dbReference type="PROSITE" id="PS50294">
    <property type="entry name" value="WD_REPEATS_REGION"/>
    <property type="match status" value="11"/>
</dbReference>
<dbReference type="PROSITE" id="PS00678">
    <property type="entry name" value="WD_REPEATS_1"/>
    <property type="match status" value="2"/>
</dbReference>
<feature type="repeat" description="WD" evidence="3">
    <location>
        <begin position="782"/>
        <end position="804"/>
    </location>
</feature>
<feature type="repeat" description="WD" evidence="3">
    <location>
        <begin position="688"/>
        <end position="728"/>
    </location>
</feature>
<evidence type="ECO:0000256" key="2">
    <source>
        <dbReference type="ARBA" id="ARBA00022737"/>
    </source>
</evidence>
<dbReference type="InterPro" id="IPR036322">
    <property type="entry name" value="WD40_repeat_dom_sf"/>
</dbReference>
<keyword evidence="1 3" id="KW-0853">WD repeat</keyword>
<dbReference type="InterPro" id="IPR049052">
    <property type="entry name" value="nSTAND1"/>
</dbReference>
<feature type="repeat" description="WD" evidence="3">
    <location>
        <begin position="1106"/>
        <end position="1139"/>
    </location>
</feature>
<dbReference type="CDD" id="cd00200">
    <property type="entry name" value="WD40"/>
    <property type="match status" value="2"/>
</dbReference>
<dbReference type="InterPro" id="IPR015943">
    <property type="entry name" value="WD40/YVTN_repeat-like_dom_sf"/>
</dbReference>
<protein>
    <recommendedName>
        <fullName evidence="4">Novel STAND NTPase 1 domain-containing protein</fullName>
    </recommendedName>
</protein>
<evidence type="ECO:0000256" key="3">
    <source>
        <dbReference type="PROSITE-ProRule" id="PRU00221"/>
    </source>
</evidence>
<dbReference type="Pfam" id="PF20703">
    <property type="entry name" value="nSTAND1"/>
    <property type="match status" value="1"/>
</dbReference>
<dbReference type="InterPro" id="IPR019775">
    <property type="entry name" value="WD40_repeat_CS"/>
</dbReference>
<feature type="repeat" description="WD" evidence="3">
    <location>
        <begin position="646"/>
        <end position="687"/>
    </location>
</feature>
<dbReference type="RefSeq" id="WP_204041682.1">
    <property type="nucleotide sequence ID" value="NZ_BOOA01000023.1"/>
</dbReference>
<dbReference type="SUPFAM" id="SSF52540">
    <property type="entry name" value="P-loop containing nucleoside triphosphate hydrolases"/>
    <property type="match status" value="1"/>
</dbReference>
<feature type="repeat" description="WD" evidence="3">
    <location>
        <begin position="1064"/>
        <end position="1095"/>
    </location>
</feature>
<dbReference type="AlphaFoldDB" id="A0A919QA02"/>
<evidence type="ECO:0000256" key="1">
    <source>
        <dbReference type="ARBA" id="ARBA00022574"/>
    </source>
</evidence>
<name>A0A919QA02_9ACTN</name>
<sequence>MAQRFAVELRELRRAAGNPGYRELARRAHYSATTLAEAAGGGRLPSLQVTLAYVRACGGNVQDWQARWTAAAEEFGTRAVAGDGRPPYLGLAVYGPEDTDRFFGRQRMLAVLIERLDWKRFVVVVGASGSGKSSLLRAGLLPALTAKDRLALLITPGARPLQECAIRLGAELRVASGQLVTDFGDHPRNLGLAMRRLRLTGTPDGEAVLVVDQFEEVFTLCADAREREQFIAALVTAANDAENGLRVVLGLRADFYAQCARQPLLAEALQDAQVLVGPMNSDELREAVTQPAVRAGLVVDDALVATVLTEAGTRPGALPFVSHVLWETWRRRRGTELTMAAYEAAGGLDGALAQSADRVYGGLDEEQRRTARAILLRLTALGEGTEDTRRRVGRAELGTDGHTVPVLHRLAAARLITLGDDTAEIAHEALIDGWPTLRDWLAADREKLHAHRRLTQAVADWHDHGQDEALLYRGSPLAAWQDRELDGLNTLERAFLAASVDKRDREQRQGRRRRKLTLAGLGSALVVMSLLAALAVVQTVQAAEARDLARSRQAAASARGQLQADPELALLLAIRAVGIRRTTEAEAVLRQAVVDSRAMVTLPAGQGRSLGVAFSPDGRRLVTSGDDGTIRMWQRSGQSWTGPTTLGKHDKPSWNPVFSPDGLRVASGGNDSTVRIWDLTGGRSPVVLRGHRGYVFNVAFSPDGRRLASTADDGARIWDLATERSSTLLADHDGPAYGVAFSPDGRLLATSGHSDGTLRIRDLSSPHKPLVLRDAPGTQGHLVFSPDGNRLASTGADGSIRLWDPTGKRDPVVLHVHEGIVLGLAFRPDGQMIASSGQDGTIRIIDSATAANSTVLRGHRGEAWSVAFSPDGRQLASVGTDDTLRLWSATLPGDPTVLSGHDGAVWTAAFTEDGSRIASGGADATVRIWRVGGRVDQVLRGHRDEILDVEFSSDGRHLASADDSGLLRLWNLADGTSRDLATGDGAIWSLAFSLDGRRLAATGSGGTIRVWSVDGSARPLVLPGYQANLSQLDISPDGRHVASAGTDGVVRLQAVDGPGQVTALRGHQGPVSSIGFSRDGRWLASGGHDGTLRVWPVGRPGDPVILRGHQGVVWNLAFSPDGRRVATSSSDGTLRVWDVTGGGYPVVFTGYQASVETVSFSPDGTKLLTSHDDGTVRVQQCVVCGPLAEVLALATAKTSRTLTPDETRLFGLDQRNP</sequence>
<dbReference type="Gene3D" id="2.130.10.10">
    <property type="entry name" value="YVTN repeat-like/Quinoprotein amine dehydrogenase"/>
    <property type="match status" value="4"/>
</dbReference>
<dbReference type="Pfam" id="PF00400">
    <property type="entry name" value="WD40"/>
    <property type="match status" value="14"/>
</dbReference>
<accession>A0A919QA02</accession>
<evidence type="ECO:0000259" key="4">
    <source>
        <dbReference type="Pfam" id="PF20703"/>
    </source>
</evidence>
<feature type="repeat" description="WD" evidence="3">
    <location>
        <begin position="939"/>
        <end position="980"/>
    </location>
</feature>
<dbReference type="InterPro" id="IPR050505">
    <property type="entry name" value="WDR55/POC1"/>
</dbReference>
<feature type="domain" description="Novel STAND NTPase 1" evidence="4">
    <location>
        <begin position="87"/>
        <end position="468"/>
    </location>
</feature>
<dbReference type="InterPro" id="IPR001680">
    <property type="entry name" value="WD40_rpt"/>
</dbReference>
<feature type="repeat" description="WD" evidence="3">
    <location>
        <begin position="612"/>
        <end position="634"/>
    </location>
</feature>
<gene>
    <name evidence="5" type="ORF">Aph01nite_32660</name>
</gene>
<dbReference type="Gene3D" id="3.40.50.300">
    <property type="entry name" value="P-loop containing nucleotide triphosphate hydrolases"/>
    <property type="match status" value="1"/>
</dbReference>
<dbReference type="PANTHER" id="PTHR44019">
    <property type="entry name" value="WD REPEAT-CONTAINING PROTEIN 55"/>
    <property type="match status" value="1"/>
</dbReference>
<feature type="repeat" description="WD" evidence="3">
    <location>
        <begin position="856"/>
        <end position="888"/>
    </location>
</feature>
<dbReference type="PROSITE" id="PS50082">
    <property type="entry name" value="WD_REPEATS_2"/>
    <property type="match status" value="12"/>
</dbReference>
<dbReference type="InterPro" id="IPR027417">
    <property type="entry name" value="P-loop_NTPase"/>
</dbReference>
<evidence type="ECO:0000313" key="6">
    <source>
        <dbReference type="Proteomes" id="UP000640052"/>
    </source>
</evidence>
<proteinExistence type="predicted"/>
<dbReference type="PANTHER" id="PTHR44019:SF8">
    <property type="entry name" value="POC1 CENTRIOLAR PROTEIN HOMOLOG"/>
    <property type="match status" value="1"/>
</dbReference>
<keyword evidence="6" id="KW-1185">Reference proteome</keyword>
<dbReference type="SUPFAM" id="SSF50978">
    <property type="entry name" value="WD40 repeat-like"/>
    <property type="match status" value="2"/>
</dbReference>
<dbReference type="EMBL" id="BOOA01000023">
    <property type="protein sequence ID" value="GIH24956.1"/>
    <property type="molecule type" value="Genomic_DNA"/>
</dbReference>
<reference evidence="5" key="1">
    <citation type="submission" date="2021-01" db="EMBL/GenBank/DDBJ databases">
        <title>Whole genome shotgun sequence of Acrocarpospora phusangensis NBRC 108782.</title>
        <authorList>
            <person name="Komaki H."/>
            <person name="Tamura T."/>
        </authorList>
    </citation>
    <scope>NUCLEOTIDE SEQUENCE</scope>
    <source>
        <strain evidence="5">NBRC 108782</strain>
    </source>
</reference>
<comment type="caution">
    <text evidence="5">The sequence shown here is derived from an EMBL/GenBank/DDBJ whole genome shotgun (WGS) entry which is preliminary data.</text>
</comment>
<feature type="repeat" description="WD" evidence="3">
    <location>
        <begin position="898"/>
        <end position="931"/>
    </location>
</feature>
<keyword evidence="2" id="KW-0677">Repeat</keyword>
<organism evidence="5 6">
    <name type="scientific">Acrocarpospora phusangensis</name>
    <dbReference type="NCBI Taxonomy" id="1070424"/>
    <lineage>
        <taxon>Bacteria</taxon>
        <taxon>Bacillati</taxon>
        <taxon>Actinomycetota</taxon>
        <taxon>Actinomycetes</taxon>
        <taxon>Streptosporangiales</taxon>
        <taxon>Streptosporangiaceae</taxon>
        <taxon>Acrocarpospora</taxon>
    </lineage>
</organism>
<dbReference type="Proteomes" id="UP000640052">
    <property type="component" value="Unassembled WGS sequence"/>
</dbReference>